<feature type="transmembrane region" description="Helical" evidence="7">
    <location>
        <begin position="151"/>
        <end position="173"/>
    </location>
</feature>
<evidence type="ECO:0000256" key="5">
    <source>
        <dbReference type="ARBA" id="ARBA00022989"/>
    </source>
</evidence>
<dbReference type="GO" id="GO:0005789">
    <property type="term" value="C:endoplasmic reticulum membrane"/>
    <property type="evidence" value="ECO:0007669"/>
    <property type="project" value="UniProtKB-SubCell"/>
</dbReference>
<evidence type="ECO:0000313" key="10">
    <source>
        <dbReference type="Proteomes" id="UP001215598"/>
    </source>
</evidence>
<comment type="similarity">
    <text evidence="2 7">Belongs to the derlin family.</text>
</comment>
<protein>
    <recommendedName>
        <fullName evidence="7">Derlin</fullName>
    </recommendedName>
</protein>
<comment type="caution">
    <text evidence="9">The sequence shown here is derived from an EMBL/GenBank/DDBJ whole genome shotgun (WGS) entry which is preliminary data.</text>
</comment>
<dbReference type="SUPFAM" id="SSF144091">
    <property type="entry name" value="Rhomboid-like"/>
    <property type="match status" value="1"/>
</dbReference>
<evidence type="ECO:0000256" key="2">
    <source>
        <dbReference type="ARBA" id="ARBA00008917"/>
    </source>
</evidence>
<dbReference type="PANTHER" id="PTHR11009">
    <property type="entry name" value="DER1-LIKE PROTEIN, DERLIN"/>
    <property type="match status" value="1"/>
</dbReference>
<evidence type="ECO:0000256" key="1">
    <source>
        <dbReference type="ARBA" id="ARBA00004477"/>
    </source>
</evidence>
<dbReference type="GO" id="GO:0006950">
    <property type="term" value="P:response to stress"/>
    <property type="evidence" value="ECO:0007669"/>
    <property type="project" value="UniProtKB-ARBA"/>
</dbReference>
<evidence type="ECO:0000256" key="8">
    <source>
        <dbReference type="SAM" id="MobiDB-lite"/>
    </source>
</evidence>
<sequence length="280" mass="29657">MNDFAAEIRKIPPVTRVVCISSLAVSLSVMGAVVSGYTVIYTYKLAFERLQIWRLYTSFFLGSGGINYIFGMRIVSRTMDQLESGPYARKSADFAWQLFAASVAIMITSLPVGSAVFFRAFLLCICYLGSSLAPVGSMTSIMGLVQLPIKYLPYIMLGMDLVMGGPGAVAVALPGAVVGHLWWWGIWGPEVGGAGGILSQWGAAPRWLREWMQQPEAAPPGARRADGTTGANSGSGVHIIPPRRSLQTSSTPQAGASAPAAASTGSGYNWGSGGNKLGRN</sequence>
<dbReference type="Proteomes" id="UP001215598">
    <property type="component" value="Unassembled WGS sequence"/>
</dbReference>
<dbReference type="InterPro" id="IPR035952">
    <property type="entry name" value="Rhomboid-like_sf"/>
</dbReference>
<evidence type="ECO:0000313" key="9">
    <source>
        <dbReference type="EMBL" id="KAJ7753833.1"/>
    </source>
</evidence>
<evidence type="ECO:0000256" key="4">
    <source>
        <dbReference type="ARBA" id="ARBA00022824"/>
    </source>
</evidence>
<proteinExistence type="inferred from homology"/>
<evidence type="ECO:0000256" key="7">
    <source>
        <dbReference type="RuleBase" id="RU363059"/>
    </source>
</evidence>
<comment type="function">
    <text evidence="7">May be involved in the degradation of misfolded endoplasmic reticulum (ER) luminal proteins.</text>
</comment>
<feature type="transmembrane region" description="Helical" evidence="7">
    <location>
        <begin position="94"/>
        <end position="113"/>
    </location>
</feature>
<evidence type="ECO:0000256" key="6">
    <source>
        <dbReference type="ARBA" id="ARBA00023136"/>
    </source>
</evidence>
<feature type="transmembrane region" description="Helical" evidence="7">
    <location>
        <begin position="20"/>
        <end position="43"/>
    </location>
</feature>
<accession>A0AAD7IZR9</accession>
<feature type="compositionally biased region" description="Low complexity" evidence="8">
    <location>
        <begin position="247"/>
        <end position="267"/>
    </location>
</feature>
<feature type="compositionally biased region" description="Gly residues" evidence="8">
    <location>
        <begin position="268"/>
        <end position="280"/>
    </location>
</feature>
<evidence type="ECO:0000256" key="3">
    <source>
        <dbReference type="ARBA" id="ARBA00022692"/>
    </source>
</evidence>
<name>A0AAD7IZR9_9AGAR</name>
<organism evidence="9 10">
    <name type="scientific">Mycena metata</name>
    <dbReference type="NCBI Taxonomy" id="1033252"/>
    <lineage>
        <taxon>Eukaryota</taxon>
        <taxon>Fungi</taxon>
        <taxon>Dikarya</taxon>
        <taxon>Basidiomycota</taxon>
        <taxon>Agaricomycotina</taxon>
        <taxon>Agaricomycetes</taxon>
        <taxon>Agaricomycetidae</taxon>
        <taxon>Agaricales</taxon>
        <taxon>Marasmiineae</taxon>
        <taxon>Mycenaceae</taxon>
        <taxon>Mycena</taxon>
    </lineage>
</organism>
<dbReference type="InterPro" id="IPR007599">
    <property type="entry name" value="DER1"/>
</dbReference>
<feature type="region of interest" description="Disordered" evidence="8">
    <location>
        <begin position="215"/>
        <end position="280"/>
    </location>
</feature>
<dbReference type="EMBL" id="JARKIB010000054">
    <property type="protein sequence ID" value="KAJ7753833.1"/>
    <property type="molecule type" value="Genomic_DNA"/>
</dbReference>
<keyword evidence="5 7" id="KW-1133">Transmembrane helix</keyword>
<dbReference type="AlphaFoldDB" id="A0AAD7IZR9"/>
<keyword evidence="3 7" id="KW-0812">Transmembrane</keyword>
<gene>
    <name evidence="9" type="ORF">B0H16DRAFT_1544077</name>
</gene>
<keyword evidence="4 7" id="KW-0256">Endoplasmic reticulum</keyword>
<keyword evidence="6 7" id="KW-0472">Membrane</keyword>
<reference evidence="9" key="1">
    <citation type="submission" date="2023-03" db="EMBL/GenBank/DDBJ databases">
        <title>Massive genome expansion in bonnet fungi (Mycena s.s.) driven by repeated elements and novel gene families across ecological guilds.</title>
        <authorList>
            <consortium name="Lawrence Berkeley National Laboratory"/>
            <person name="Harder C.B."/>
            <person name="Miyauchi S."/>
            <person name="Viragh M."/>
            <person name="Kuo A."/>
            <person name="Thoen E."/>
            <person name="Andreopoulos B."/>
            <person name="Lu D."/>
            <person name="Skrede I."/>
            <person name="Drula E."/>
            <person name="Henrissat B."/>
            <person name="Morin E."/>
            <person name="Kohler A."/>
            <person name="Barry K."/>
            <person name="LaButti K."/>
            <person name="Morin E."/>
            <person name="Salamov A."/>
            <person name="Lipzen A."/>
            <person name="Mereny Z."/>
            <person name="Hegedus B."/>
            <person name="Baldrian P."/>
            <person name="Stursova M."/>
            <person name="Weitz H."/>
            <person name="Taylor A."/>
            <person name="Grigoriev I.V."/>
            <person name="Nagy L.G."/>
            <person name="Martin F."/>
            <person name="Kauserud H."/>
        </authorList>
    </citation>
    <scope>NUCLEOTIDE SEQUENCE</scope>
    <source>
        <strain evidence="9">CBHHK182m</strain>
    </source>
</reference>
<dbReference type="Pfam" id="PF04511">
    <property type="entry name" value="DER1"/>
    <property type="match status" value="1"/>
</dbReference>
<feature type="transmembrane region" description="Helical" evidence="7">
    <location>
        <begin position="120"/>
        <end position="145"/>
    </location>
</feature>
<keyword evidence="10" id="KW-1185">Reference proteome</keyword>
<comment type="subcellular location">
    <subcellularLocation>
        <location evidence="1 7">Endoplasmic reticulum membrane</location>
        <topology evidence="1 7">Multi-pass membrane protein</topology>
    </subcellularLocation>
</comment>
<feature type="transmembrane region" description="Helical" evidence="7">
    <location>
        <begin position="55"/>
        <end position="74"/>
    </location>
</feature>